<dbReference type="Pfam" id="PF13379">
    <property type="entry name" value="NMT1_2"/>
    <property type="match status" value="1"/>
</dbReference>
<dbReference type="EMBL" id="JACRYT010000024">
    <property type="protein sequence ID" value="MBC6681027.1"/>
    <property type="molecule type" value="Genomic_DNA"/>
</dbReference>
<proteinExistence type="predicted"/>
<dbReference type="SUPFAM" id="SSF53850">
    <property type="entry name" value="Periplasmic binding protein-like II"/>
    <property type="match status" value="1"/>
</dbReference>
<sequence>MKHGKKVIAVMLILIMTLSLAACGGGDETADGKTKLTIAHQYGIAYAPLEVMKQQKLIEKHYDGVEVEWSTLNSGSAINEGFLSGDIDVGAMGVGPAVTGVTSGVPYKICSNMSAQPHKIMTNNPNIKSLKDITDEKIALVNIGSIQHILLAMAAKEQLGDAHALDENIAAMAHPDGMSSLISGSVDCHLTTSPYVFKEAEEDGITEVEALESVWPSGNSFIVAVASTDLQENNPELYDAVVAALAEAIDYINNNTAEAAEMLCEAEDVDAATMEKWLTDKDCVYSTETKGVMDMANFMAEEGFLENEGPKDFSDLAFDNVKGN</sequence>
<dbReference type="PANTHER" id="PTHR30024">
    <property type="entry name" value="ALIPHATIC SULFONATES-BINDING PROTEIN-RELATED"/>
    <property type="match status" value="1"/>
</dbReference>
<accession>A0A923SRT4</accession>
<dbReference type="PROSITE" id="PS51257">
    <property type="entry name" value="PROKAR_LIPOPROTEIN"/>
    <property type="match status" value="1"/>
</dbReference>
<name>A0A923SRT4_9FIRM</name>
<gene>
    <name evidence="2" type="ORF">H9L42_14480</name>
</gene>
<feature type="signal peptide" evidence="1">
    <location>
        <begin position="1"/>
        <end position="21"/>
    </location>
</feature>
<feature type="chain" id="PRO_5038601158" evidence="1">
    <location>
        <begin position="22"/>
        <end position="324"/>
    </location>
</feature>
<dbReference type="Gene3D" id="3.40.190.10">
    <property type="entry name" value="Periplasmic binding protein-like II"/>
    <property type="match status" value="2"/>
</dbReference>
<evidence type="ECO:0000313" key="2">
    <source>
        <dbReference type="EMBL" id="MBC6681027.1"/>
    </source>
</evidence>
<keyword evidence="3" id="KW-1185">Reference proteome</keyword>
<dbReference type="PANTHER" id="PTHR30024:SF2">
    <property type="entry name" value="ABC TRANSPORTER SUBSTRATE-BINDING PROTEIN"/>
    <property type="match status" value="1"/>
</dbReference>
<protein>
    <submittedName>
        <fullName evidence="2">ABC transporter substrate-binding protein</fullName>
    </submittedName>
</protein>
<evidence type="ECO:0000256" key="1">
    <source>
        <dbReference type="SAM" id="SignalP"/>
    </source>
</evidence>
<reference evidence="2" key="1">
    <citation type="submission" date="2020-08" db="EMBL/GenBank/DDBJ databases">
        <title>Genome public.</title>
        <authorList>
            <person name="Liu C."/>
            <person name="Sun Q."/>
        </authorList>
    </citation>
    <scope>NUCLEOTIDE SEQUENCE</scope>
    <source>
        <strain evidence="2">BX12</strain>
    </source>
</reference>
<evidence type="ECO:0000313" key="3">
    <source>
        <dbReference type="Proteomes" id="UP000602647"/>
    </source>
</evidence>
<dbReference type="AlphaFoldDB" id="A0A923SRT4"/>
<organism evidence="2 3">
    <name type="scientific">Zhenpiania hominis</name>
    <dbReference type="NCBI Taxonomy" id="2763644"/>
    <lineage>
        <taxon>Bacteria</taxon>
        <taxon>Bacillati</taxon>
        <taxon>Bacillota</taxon>
        <taxon>Clostridia</taxon>
        <taxon>Peptostreptococcales</taxon>
        <taxon>Anaerovoracaceae</taxon>
        <taxon>Zhenpiania</taxon>
    </lineage>
</organism>
<dbReference type="RefSeq" id="WP_187304125.1">
    <property type="nucleotide sequence ID" value="NZ_CBCTON010000027.1"/>
</dbReference>
<keyword evidence="1" id="KW-0732">Signal</keyword>
<comment type="caution">
    <text evidence="2">The sequence shown here is derived from an EMBL/GenBank/DDBJ whole genome shotgun (WGS) entry which is preliminary data.</text>
</comment>
<dbReference type="Proteomes" id="UP000602647">
    <property type="component" value="Unassembled WGS sequence"/>
</dbReference>